<protein>
    <submittedName>
        <fullName evidence="6">LOW QUALITY PROTEIN: putative disease resistance RPP13-like protein 1</fullName>
    </submittedName>
</protein>
<dbReference type="InterPro" id="IPR032675">
    <property type="entry name" value="LRR_dom_sf"/>
</dbReference>
<dbReference type="InterPro" id="IPR002182">
    <property type="entry name" value="NB-ARC"/>
</dbReference>
<dbReference type="Gene3D" id="3.80.10.10">
    <property type="entry name" value="Ribonuclease Inhibitor"/>
    <property type="match status" value="1"/>
</dbReference>
<sequence length="416" mass="47456">MGGIGKTTLAQLVYNDATVHDHFDLKAWVCVSDDFDVTRITKAIFQAVTSKACNDNDLNSLQEKLKELSGKNFLIVLDDVWDVKYHDWTILQSPFLTRTPASKIIVTTRISAVYSTMGASFAHCLEVLSEDDCLSVFAQHALGAKDFEGHPNLKEVAEKIVRKCNGLPLAAKTLGGLARTDIDLDAWEKILESEIWKLSDHRFDIIPALQLSYHHLPPHLKRCFAYCSILPKDYEFQEREIILLWRAEGFLQEARDKHSIEDLGHKYFRDLVSRSLLQISTKGLENVVEPQDALKAKLHDKLGLDQLELMWSDDLENRNREIETKVLDLLHPSKMLKELVLKFYYGVRLAVWIGDSSFNKLLSICLECCPNCTSLPSIGQLPLLKKLCIKGLDNVTSVGVEFLERMRQMHILHWRL</sequence>
<evidence type="ECO:0000259" key="4">
    <source>
        <dbReference type="Pfam" id="PF25019"/>
    </source>
</evidence>
<gene>
    <name evidence="6" type="primary">LOC111297744</name>
</gene>
<evidence type="ECO:0000259" key="3">
    <source>
        <dbReference type="Pfam" id="PF00931"/>
    </source>
</evidence>
<name>A0A6P5Z5S8_DURZI</name>
<dbReference type="PANTHER" id="PTHR36766">
    <property type="entry name" value="PLANT BROAD-SPECTRUM MILDEW RESISTANCE PROTEIN RPW8"/>
    <property type="match status" value="1"/>
</dbReference>
<dbReference type="Pfam" id="PF25019">
    <property type="entry name" value="LRR_R13L1-DRL21"/>
    <property type="match status" value="1"/>
</dbReference>
<dbReference type="Gene3D" id="1.10.8.430">
    <property type="entry name" value="Helical domain of apoptotic protease-activating factors"/>
    <property type="match status" value="1"/>
</dbReference>
<keyword evidence="5" id="KW-1185">Reference proteome</keyword>
<evidence type="ECO:0000256" key="1">
    <source>
        <dbReference type="ARBA" id="ARBA00022614"/>
    </source>
</evidence>
<dbReference type="InterPro" id="IPR027417">
    <property type="entry name" value="P-loop_NTPase"/>
</dbReference>
<feature type="domain" description="NB-ARC" evidence="3">
    <location>
        <begin position="1"/>
        <end position="142"/>
    </location>
</feature>
<dbReference type="Pfam" id="PF00931">
    <property type="entry name" value="NB-ARC"/>
    <property type="match status" value="1"/>
</dbReference>
<dbReference type="GO" id="GO:0043531">
    <property type="term" value="F:ADP binding"/>
    <property type="evidence" value="ECO:0007669"/>
    <property type="project" value="InterPro"/>
</dbReference>
<dbReference type="SUPFAM" id="SSF52540">
    <property type="entry name" value="P-loop containing nucleoside triphosphate hydrolases"/>
    <property type="match status" value="1"/>
</dbReference>
<accession>A0A6P5Z5S8</accession>
<keyword evidence="2" id="KW-0611">Plant defense</keyword>
<reference evidence="6" key="1">
    <citation type="submission" date="2025-08" db="UniProtKB">
        <authorList>
            <consortium name="RefSeq"/>
        </authorList>
    </citation>
    <scope>IDENTIFICATION</scope>
    <source>
        <tissue evidence="6">Fruit stalk</tissue>
    </source>
</reference>
<dbReference type="Proteomes" id="UP000515121">
    <property type="component" value="Unplaced"/>
</dbReference>
<dbReference type="OrthoDB" id="37484at2759"/>
<evidence type="ECO:0000313" key="6">
    <source>
        <dbReference type="RefSeq" id="XP_022748113.1"/>
    </source>
</evidence>
<organism evidence="5 6">
    <name type="scientific">Durio zibethinus</name>
    <name type="common">Durian</name>
    <dbReference type="NCBI Taxonomy" id="66656"/>
    <lineage>
        <taxon>Eukaryota</taxon>
        <taxon>Viridiplantae</taxon>
        <taxon>Streptophyta</taxon>
        <taxon>Embryophyta</taxon>
        <taxon>Tracheophyta</taxon>
        <taxon>Spermatophyta</taxon>
        <taxon>Magnoliopsida</taxon>
        <taxon>eudicotyledons</taxon>
        <taxon>Gunneridae</taxon>
        <taxon>Pentapetalae</taxon>
        <taxon>rosids</taxon>
        <taxon>malvids</taxon>
        <taxon>Malvales</taxon>
        <taxon>Malvaceae</taxon>
        <taxon>Helicteroideae</taxon>
        <taxon>Durio</taxon>
    </lineage>
</organism>
<dbReference type="AlphaFoldDB" id="A0A6P5Z5S8"/>
<dbReference type="Gene3D" id="3.40.50.300">
    <property type="entry name" value="P-loop containing nucleotide triphosphate hydrolases"/>
    <property type="match status" value="1"/>
</dbReference>
<dbReference type="InterPro" id="IPR056789">
    <property type="entry name" value="LRR_R13L1-DRL21"/>
</dbReference>
<dbReference type="GO" id="GO:0006952">
    <property type="term" value="P:defense response"/>
    <property type="evidence" value="ECO:0007669"/>
    <property type="project" value="UniProtKB-KW"/>
</dbReference>
<dbReference type="KEGG" id="dzi:111297744"/>
<keyword evidence="1" id="KW-0433">Leucine-rich repeat</keyword>
<dbReference type="PANTHER" id="PTHR36766:SF51">
    <property type="entry name" value="DISEASE RESISTANCE RPP13-LIKE PROTEIN 1"/>
    <property type="match status" value="1"/>
</dbReference>
<dbReference type="SUPFAM" id="SSF52047">
    <property type="entry name" value="RNI-like"/>
    <property type="match status" value="1"/>
</dbReference>
<evidence type="ECO:0000313" key="5">
    <source>
        <dbReference type="Proteomes" id="UP000515121"/>
    </source>
</evidence>
<evidence type="ECO:0000256" key="2">
    <source>
        <dbReference type="ARBA" id="ARBA00022821"/>
    </source>
</evidence>
<dbReference type="RefSeq" id="XP_022748113.1">
    <property type="nucleotide sequence ID" value="XM_022892378.1"/>
</dbReference>
<dbReference type="PRINTS" id="PR00364">
    <property type="entry name" value="DISEASERSIST"/>
</dbReference>
<feature type="domain" description="R13L1/DRL21-like LRR repeat region" evidence="4">
    <location>
        <begin position="279"/>
        <end position="391"/>
    </location>
</feature>
<dbReference type="InterPro" id="IPR042197">
    <property type="entry name" value="Apaf_helical"/>
</dbReference>
<proteinExistence type="predicted"/>
<dbReference type="GeneID" id="111297744"/>